<dbReference type="NCBIfam" id="TIGR00195">
    <property type="entry name" value="exoDNase_III"/>
    <property type="match status" value="1"/>
</dbReference>
<dbReference type="GO" id="GO:0004519">
    <property type="term" value="F:endonuclease activity"/>
    <property type="evidence" value="ECO:0007669"/>
    <property type="project" value="InterPro"/>
</dbReference>
<organism evidence="20 21">
    <name type="scientific">Vitrella brassicaformis (strain CCMP3155)</name>
    <dbReference type="NCBI Taxonomy" id="1169540"/>
    <lineage>
        <taxon>Eukaryota</taxon>
        <taxon>Sar</taxon>
        <taxon>Alveolata</taxon>
        <taxon>Colpodellida</taxon>
        <taxon>Vitrellaceae</taxon>
        <taxon>Vitrella</taxon>
    </lineage>
</organism>
<feature type="site" description="Important for catalytic activity" evidence="16">
    <location>
        <position position="394"/>
    </location>
</feature>
<feature type="active site" evidence="14">
    <location>
        <position position="282"/>
    </location>
</feature>
<feature type="active site" description="Proton donor/acceptor" evidence="14">
    <location>
        <position position="322"/>
    </location>
</feature>
<evidence type="ECO:0000256" key="2">
    <source>
        <dbReference type="ARBA" id="ARBA00007092"/>
    </source>
</evidence>
<feature type="binding site" evidence="15">
    <location>
        <position position="420"/>
    </location>
    <ligand>
        <name>Mg(2+)</name>
        <dbReference type="ChEBI" id="CHEBI:18420"/>
        <label>1</label>
    </ligand>
</feature>
<dbReference type="GO" id="GO:0005524">
    <property type="term" value="F:ATP binding"/>
    <property type="evidence" value="ECO:0007669"/>
    <property type="project" value="UniProtKB-KW"/>
</dbReference>
<feature type="chain" id="PRO_5005188405" description="glycine--tRNA ligase" evidence="18">
    <location>
        <begin position="18"/>
        <end position="1040"/>
    </location>
</feature>
<evidence type="ECO:0000256" key="14">
    <source>
        <dbReference type="PIRSR" id="PIRSR604808-1"/>
    </source>
</evidence>
<feature type="region of interest" description="Disordered" evidence="17">
    <location>
        <begin position="32"/>
        <end position="62"/>
    </location>
</feature>
<dbReference type="GO" id="GO:0016787">
    <property type="term" value="F:hydrolase activity"/>
    <property type="evidence" value="ECO:0007669"/>
    <property type="project" value="UniProtKB-KW"/>
</dbReference>
<dbReference type="InterPro" id="IPR006195">
    <property type="entry name" value="aa-tRNA-synth_II"/>
</dbReference>
<dbReference type="GO" id="GO:0044281">
    <property type="term" value="P:small molecule metabolic process"/>
    <property type="evidence" value="ECO:0007669"/>
    <property type="project" value="UniProtKB-ARBA"/>
</dbReference>
<dbReference type="AlphaFoldDB" id="A0A0G4FCB5"/>
<dbReference type="GO" id="GO:0003677">
    <property type="term" value="F:DNA binding"/>
    <property type="evidence" value="ECO:0007669"/>
    <property type="project" value="InterPro"/>
</dbReference>
<dbReference type="PRINTS" id="PR01043">
    <property type="entry name" value="TRNASYNTHGLY"/>
</dbReference>
<dbReference type="PANTHER" id="PTHR10745">
    <property type="entry name" value="GLYCYL-TRNA SYNTHETASE/DNA POLYMERASE SUBUNIT GAMMA-2"/>
    <property type="match status" value="1"/>
</dbReference>
<dbReference type="PROSITE" id="PS00728">
    <property type="entry name" value="AP_NUCLEASE_F1_3"/>
    <property type="match status" value="1"/>
</dbReference>
<feature type="compositionally biased region" description="Pro residues" evidence="17">
    <location>
        <begin position="80"/>
        <end position="92"/>
    </location>
</feature>
<dbReference type="GO" id="GO:0005739">
    <property type="term" value="C:mitochondrion"/>
    <property type="evidence" value="ECO:0007669"/>
    <property type="project" value="TreeGrafter"/>
</dbReference>
<dbReference type="Proteomes" id="UP000041254">
    <property type="component" value="Unassembled WGS sequence"/>
</dbReference>
<keyword evidence="11 15" id="KW-0460">Magnesium</keyword>
<dbReference type="InParanoid" id="A0A0G4FCB5"/>
<feature type="compositionally biased region" description="Low complexity" evidence="17">
    <location>
        <begin position="122"/>
        <end position="142"/>
    </location>
</feature>
<evidence type="ECO:0000256" key="13">
    <source>
        <dbReference type="ARBA" id="ARBA00023146"/>
    </source>
</evidence>
<evidence type="ECO:0000313" key="20">
    <source>
        <dbReference type="EMBL" id="CEM10310.1"/>
    </source>
</evidence>
<comment type="similarity">
    <text evidence="2">Belongs to the DNA repair enzymes AP/ExoA family.</text>
</comment>
<dbReference type="GO" id="GO:0006264">
    <property type="term" value="P:mitochondrial DNA replication"/>
    <property type="evidence" value="ECO:0007669"/>
    <property type="project" value="TreeGrafter"/>
</dbReference>
<dbReference type="CDD" id="cd00858">
    <property type="entry name" value="GlyRS_anticodon"/>
    <property type="match status" value="1"/>
</dbReference>
<dbReference type="Pfam" id="PF03372">
    <property type="entry name" value="Exo_endo_phos"/>
    <property type="match status" value="1"/>
</dbReference>
<feature type="binding site" evidence="15">
    <location>
        <position position="419"/>
    </location>
    <ligand>
        <name>Mg(2+)</name>
        <dbReference type="ChEBI" id="CHEBI:18420"/>
        <label>1</label>
    </ligand>
</feature>
<reference evidence="20 21" key="1">
    <citation type="submission" date="2014-11" db="EMBL/GenBank/DDBJ databases">
        <authorList>
            <person name="Zhu J."/>
            <person name="Qi W."/>
            <person name="Song R."/>
        </authorList>
    </citation>
    <scope>NUCLEOTIDE SEQUENCE [LARGE SCALE GENOMIC DNA]</scope>
</reference>
<dbReference type="InterPro" id="IPR020848">
    <property type="entry name" value="AP_endonuclease_F1_CS"/>
</dbReference>
<feature type="site" description="Interaction with DNA substrate" evidence="16">
    <location>
        <position position="420"/>
    </location>
</feature>
<feature type="region of interest" description="Disordered" evidence="17">
    <location>
        <begin position="75"/>
        <end position="159"/>
    </location>
</feature>
<comment type="cofactor">
    <cofactor evidence="1">
        <name>Mn(2+)</name>
        <dbReference type="ChEBI" id="CHEBI:29035"/>
    </cofactor>
</comment>
<sequence>MRSVLLACVWLLPSSKGRELRRPAFLRTSIADSKGGGVRFRPLSPLRKAPSPPPTPTLPSWSTCCAALTLSAATNEREVPPLPPPPSHPVPSVPKRSTGASTTTRTRRAAVAPAPTRRRKTTTSTTARKSSSSTSRRGAASPSPTPAPKPVPPVTDLPRRLPDECVEIISWNVNGLRANLRNGGIQTLLEEHPHLDFLCLQETRVSPDTPLPEFDAIRQHFPYCYFHCAARAGYSGTAVLSKTPPLRVLLDINLGGGEGGEEDKEGRVVTWETESFFLLSVYSPNAQGELQRLEYKHRQWNPAFFAHIERLRRQKPVVIAGDLNVAHTPKDLFSPLESEGLPGYTPEERSDFSDLLATGYVDTFRNCHPDMGGAYSWFSYRYKDKQRNRGWRIDYVLVSDRCHDAVKGAYIEKSIDGSDHVPVGVVLNTTVLSAVCGATTAKGGGVKKNEAVKKGVSSRLRSPLRPLCRSRLNSLEEGTSAATAERTAVGVSPSQANGAPYAAAAPTTRVDGDIEAKGKGVAWYPEWSSDRAIEHITTDVSMTDLVSLCRRRGFVFQSSEIYNGMNGFWDYGPLGVEVHRNIKNRWWDKMVREREDIVGLDCSIIMAPKTWEASGHVGGFSDPMIDCKESKMRYRADQLYFARVELESGELLGYISMLDGDNNEAHAKKLVKTLMKKADVKGDTKPLELKDATQAAPEEIPLIPSPATGIPGSLTPPREFNLMFETSVGALSDAASKAYLRPETAQGIFVNFKNVAQTSRVKVPFGIAQIGKAFRNEINPRNFIFRSREFEQMEIEYFIPPDEDAWPEYYKQWIGESWDWLKSIGLREDLMSYDVHQKCDLAHYARACTDIIFKFPFGESELMGIAARGDFDLSQHEKTSGKSMEYFDSDPNAADKRRYVPHVIEPSLGVDRLFLAVMVSAYVEEKVDGEKRTYLKFHPSLAPYKAAVLPLVKNKPELVSKARGIFEKLKRRYSVFWDASGSIGRRYRRADEVGVPFAITVDFDSLQDDSVTVRDRDSCEQTRMKISDLYPFLTQQIDPW</sequence>
<dbReference type="GO" id="GO:0004820">
    <property type="term" value="F:glycine-tRNA ligase activity"/>
    <property type="evidence" value="ECO:0007669"/>
    <property type="project" value="UniProtKB-EC"/>
</dbReference>
<evidence type="ECO:0000256" key="18">
    <source>
        <dbReference type="SAM" id="SignalP"/>
    </source>
</evidence>
<dbReference type="InterPro" id="IPR004154">
    <property type="entry name" value="Anticodon-bd"/>
</dbReference>
<evidence type="ECO:0000256" key="16">
    <source>
        <dbReference type="PIRSR" id="PIRSR604808-3"/>
    </source>
</evidence>
<dbReference type="GO" id="GO:0046872">
    <property type="term" value="F:metal ion binding"/>
    <property type="evidence" value="ECO:0007669"/>
    <property type="project" value="UniProtKB-KW"/>
</dbReference>
<feature type="binding site" evidence="15">
    <location>
        <position position="324"/>
    </location>
    <ligand>
        <name>Mg(2+)</name>
        <dbReference type="ChEBI" id="CHEBI:18420"/>
        <label>1</label>
    </ligand>
</feature>
<dbReference type="InterPro" id="IPR002315">
    <property type="entry name" value="tRNA-synt_gly"/>
</dbReference>
<dbReference type="InterPro" id="IPR045864">
    <property type="entry name" value="aa-tRNA-synth_II/BPL/LPL"/>
</dbReference>
<evidence type="ECO:0000256" key="10">
    <source>
        <dbReference type="ARBA" id="ARBA00022840"/>
    </source>
</evidence>
<dbReference type="SUPFAM" id="SSF52954">
    <property type="entry name" value="Class II aaRS ABD-related"/>
    <property type="match status" value="1"/>
</dbReference>
<feature type="active site" description="Proton acceptor" evidence="14">
    <location>
        <position position="420"/>
    </location>
</feature>
<dbReference type="OrthoDB" id="57698at2759"/>
<evidence type="ECO:0000259" key="19">
    <source>
        <dbReference type="PROSITE" id="PS50862"/>
    </source>
</evidence>
<dbReference type="NCBIfam" id="NF003211">
    <property type="entry name" value="PRK04173.1"/>
    <property type="match status" value="1"/>
</dbReference>
<keyword evidence="6" id="KW-0436">Ligase</keyword>
<protein>
    <recommendedName>
        <fullName evidence="4">glycine--tRNA ligase</fullName>
        <ecNumber evidence="4">6.1.1.14</ecNumber>
    </recommendedName>
</protein>
<dbReference type="InterPro" id="IPR004808">
    <property type="entry name" value="AP_endonuc_1"/>
</dbReference>
<keyword evidence="15" id="KW-0464">Manganese</keyword>
<keyword evidence="5" id="KW-0963">Cytoplasm</keyword>
<evidence type="ECO:0000313" key="21">
    <source>
        <dbReference type="Proteomes" id="UP000041254"/>
    </source>
</evidence>
<evidence type="ECO:0000256" key="17">
    <source>
        <dbReference type="SAM" id="MobiDB-lite"/>
    </source>
</evidence>
<feature type="compositionally biased region" description="Low complexity" evidence="17">
    <location>
        <begin position="93"/>
        <end position="115"/>
    </location>
</feature>
<keyword evidence="7 15" id="KW-0479">Metal-binding</keyword>
<dbReference type="Gene3D" id="3.40.50.800">
    <property type="entry name" value="Anticodon-binding domain"/>
    <property type="match status" value="1"/>
</dbReference>
<dbReference type="STRING" id="1169540.A0A0G4FCB5"/>
<dbReference type="Pfam" id="PF00587">
    <property type="entry name" value="tRNA-synt_2b"/>
    <property type="match status" value="1"/>
</dbReference>
<evidence type="ECO:0000256" key="3">
    <source>
        <dbReference type="ARBA" id="ARBA00008226"/>
    </source>
</evidence>
<dbReference type="HAMAP" id="MF_00253_B">
    <property type="entry name" value="Gly_tRNA_synth_B"/>
    <property type="match status" value="1"/>
</dbReference>
<feature type="binding site" evidence="15">
    <location>
        <position position="202"/>
    </location>
    <ligand>
        <name>Mg(2+)</name>
        <dbReference type="ChEBI" id="CHEBI:18420"/>
        <label>1</label>
    </ligand>
</feature>
<dbReference type="FunFam" id="3.40.50.800:FF:000002">
    <property type="entry name" value="Glycine--tRNA ligase"/>
    <property type="match status" value="1"/>
</dbReference>
<dbReference type="Gene3D" id="3.60.10.10">
    <property type="entry name" value="Endonuclease/exonuclease/phosphatase"/>
    <property type="match status" value="1"/>
</dbReference>
<dbReference type="NCBIfam" id="TIGR00633">
    <property type="entry name" value="xth"/>
    <property type="match status" value="1"/>
</dbReference>
<comment type="cofactor">
    <cofactor evidence="15">
        <name>Mg(2+)</name>
        <dbReference type="ChEBI" id="CHEBI:18420"/>
    </cofactor>
    <cofactor evidence="15">
        <name>Mn(2+)</name>
        <dbReference type="ChEBI" id="CHEBI:29035"/>
    </cofactor>
    <text evidence="15">Probably binds two magnesium or manganese ions per subunit.</text>
</comment>
<keyword evidence="9" id="KW-0378">Hydrolase</keyword>
<evidence type="ECO:0000256" key="8">
    <source>
        <dbReference type="ARBA" id="ARBA00022741"/>
    </source>
</evidence>
<evidence type="ECO:0000256" key="9">
    <source>
        <dbReference type="ARBA" id="ARBA00022801"/>
    </source>
</evidence>
<dbReference type="PROSITE" id="PS50862">
    <property type="entry name" value="AA_TRNA_LIGASE_II"/>
    <property type="match status" value="1"/>
</dbReference>
<dbReference type="InterPro" id="IPR036691">
    <property type="entry name" value="Endo/exonu/phosph_ase_sf"/>
</dbReference>
<evidence type="ECO:0000256" key="7">
    <source>
        <dbReference type="ARBA" id="ARBA00022723"/>
    </source>
</evidence>
<feature type="compositionally biased region" description="Pro residues" evidence="17">
    <location>
        <begin position="143"/>
        <end position="155"/>
    </location>
</feature>
<dbReference type="Pfam" id="PF03129">
    <property type="entry name" value="HGTP_anticodon"/>
    <property type="match status" value="1"/>
</dbReference>
<dbReference type="InterPro" id="IPR002314">
    <property type="entry name" value="aa-tRNA-synt_IIb"/>
</dbReference>
<feature type="signal peptide" evidence="18">
    <location>
        <begin position="1"/>
        <end position="17"/>
    </location>
</feature>
<gene>
    <name evidence="20" type="ORF">Vbra_14962</name>
</gene>
<dbReference type="GO" id="GO:0006426">
    <property type="term" value="P:glycyl-tRNA aminoacylation"/>
    <property type="evidence" value="ECO:0007669"/>
    <property type="project" value="InterPro"/>
</dbReference>
<dbReference type="InterPro" id="IPR027031">
    <property type="entry name" value="Gly-tRNA_synthase/POLG2"/>
</dbReference>
<dbReference type="NCBIfam" id="TIGR00389">
    <property type="entry name" value="glyS_dimeric"/>
    <property type="match status" value="1"/>
</dbReference>
<dbReference type="EMBL" id="CDMY01000405">
    <property type="protein sequence ID" value="CEM10310.1"/>
    <property type="molecule type" value="Genomic_DNA"/>
</dbReference>
<comment type="similarity">
    <text evidence="3">Belongs to the class-II aminoacyl-tRNA synthetase family.</text>
</comment>
<feature type="binding site" evidence="15">
    <location>
        <position position="172"/>
    </location>
    <ligand>
        <name>Mg(2+)</name>
        <dbReference type="ChEBI" id="CHEBI:18420"/>
        <label>1</label>
    </ligand>
</feature>
<proteinExistence type="inferred from homology"/>
<feature type="binding site" evidence="15">
    <location>
        <position position="322"/>
    </location>
    <ligand>
        <name>Mg(2+)</name>
        <dbReference type="ChEBI" id="CHEBI:18420"/>
        <label>1</label>
    </ligand>
</feature>
<feature type="site" description="Transition state stabilizer" evidence="16">
    <location>
        <position position="324"/>
    </location>
</feature>
<evidence type="ECO:0000256" key="4">
    <source>
        <dbReference type="ARBA" id="ARBA00012829"/>
    </source>
</evidence>
<evidence type="ECO:0000256" key="11">
    <source>
        <dbReference type="ARBA" id="ARBA00022842"/>
    </source>
</evidence>
<keyword evidence="21" id="KW-1185">Reference proteome</keyword>
<dbReference type="PANTHER" id="PTHR10745:SF8">
    <property type="entry name" value="DNA POLYMERASE SUBUNIT GAMMA-2, MITOCHONDRIAL"/>
    <property type="match status" value="1"/>
</dbReference>
<evidence type="ECO:0000256" key="6">
    <source>
        <dbReference type="ARBA" id="ARBA00022598"/>
    </source>
</evidence>
<dbReference type="CDD" id="cd09087">
    <property type="entry name" value="Ape1-like_AP-endo"/>
    <property type="match status" value="1"/>
</dbReference>
<dbReference type="VEuPathDB" id="CryptoDB:Vbra_14962"/>
<keyword evidence="10" id="KW-0067">ATP-binding</keyword>
<dbReference type="PROSITE" id="PS51435">
    <property type="entry name" value="AP_NUCLEASE_F1_4"/>
    <property type="match status" value="1"/>
</dbReference>
<dbReference type="SUPFAM" id="SSF55681">
    <property type="entry name" value="Class II aaRS and biotin synthetases"/>
    <property type="match status" value="1"/>
</dbReference>
<dbReference type="InterPro" id="IPR022961">
    <property type="entry name" value="Gly_tRNA_ligase_bac"/>
</dbReference>
<evidence type="ECO:0000256" key="1">
    <source>
        <dbReference type="ARBA" id="ARBA00001936"/>
    </source>
</evidence>
<evidence type="ECO:0000256" key="15">
    <source>
        <dbReference type="PIRSR" id="PIRSR604808-2"/>
    </source>
</evidence>
<keyword evidence="13" id="KW-0030">Aminoacyl-tRNA synthetase</keyword>
<dbReference type="SUPFAM" id="SSF56219">
    <property type="entry name" value="DNase I-like"/>
    <property type="match status" value="1"/>
</dbReference>
<accession>A0A0G4FCB5</accession>
<dbReference type="CDD" id="cd00774">
    <property type="entry name" value="GlyRS-like_core"/>
    <property type="match status" value="1"/>
</dbReference>
<dbReference type="Gene3D" id="3.30.930.10">
    <property type="entry name" value="Bira Bifunctional Protein, Domain 2"/>
    <property type="match status" value="1"/>
</dbReference>
<keyword evidence="8" id="KW-0547">Nucleotide-binding</keyword>
<name>A0A0G4FCB5_VITBC</name>
<dbReference type="InterPro" id="IPR036621">
    <property type="entry name" value="Anticodon-bd_dom_sf"/>
</dbReference>
<dbReference type="GO" id="GO:0006281">
    <property type="term" value="P:DNA repair"/>
    <property type="evidence" value="ECO:0007669"/>
    <property type="project" value="InterPro"/>
</dbReference>
<feature type="domain" description="Aminoacyl-transfer RNA synthetases class-II family profile" evidence="19">
    <location>
        <begin position="699"/>
        <end position="950"/>
    </location>
</feature>
<dbReference type="EC" id="6.1.1.14" evidence="4"/>
<evidence type="ECO:0000256" key="12">
    <source>
        <dbReference type="ARBA" id="ARBA00022917"/>
    </source>
</evidence>
<evidence type="ECO:0000256" key="5">
    <source>
        <dbReference type="ARBA" id="ARBA00022490"/>
    </source>
</evidence>
<keyword evidence="12" id="KW-0648">Protein biosynthesis</keyword>
<dbReference type="InterPro" id="IPR033731">
    <property type="entry name" value="GlyRS-like_core"/>
</dbReference>
<dbReference type="InterPro" id="IPR005135">
    <property type="entry name" value="Endo/exonuclease/phosphatase"/>
</dbReference>
<keyword evidence="18" id="KW-0732">Signal</keyword>